<comment type="similarity">
    <text evidence="1">Belongs to the GSP E family.</text>
</comment>
<feature type="domain" description="Bacterial type II secretion system protein E" evidence="4">
    <location>
        <begin position="116"/>
        <end position="257"/>
    </location>
</feature>
<dbReference type="SUPFAM" id="SSF52540">
    <property type="entry name" value="P-loop containing nucleoside triphosphate hydrolases"/>
    <property type="match status" value="1"/>
</dbReference>
<dbReference type="Proteomes" id="UP000494363">
    <property type="component" value="Unassembled WGS sequence"/>
</dbReference>
<keyword evidence="3" id="KW-0067">ATP-binding</keyword>
<dbReference type="InterPro" id="IPR027417">
    <property type="entry name" value="P-loop_NTPase"/>
</dbReference>
<keyword evidence="6" id="KW-1185">Reference proteome</keyword>
<evidence type="ECO:0000256" key="3">
    <source>
        <dbReference type="ARBA" id="ARBA00022840"/>
    </source>
</evidence>
<evidence type="ECO:0000259" key="4">
    <source>
        <dbReference type="Pfam" id="PF00437"/>
    </source>
</evidence>
<dbReference type="PANTHER" id="PTHR30258">
    <property type="entry name" value="TYPE II SECRETION SYSTEM PROTEIN GSPE-RELATED"/>
    <property type="match status" value="1"/>
</dbReference>
<gene>
    <name evidence="5" type="ORF">LMG29542_02718</name>
</gene>
<evidence type="ECO:0000313" key="6">
    <source>
        <dbReference type="Proteomes" id="UP000494363"/>
    </source>
</evidence>
<dbReference type="GO" id="GO:0016887">
    <property type="term" value="F:ATP hydrolysis activity"/>
    <property type="evidence" value="ECO:0007669"/>
    <property type="project" value="TreeGrafter"/>
</dbReference>
<organism evidence="5 6">
    <name type="scientific">Paraburkholderia humisilvae</name>
    <dbReference type="NCBI Taxonomy" id="627669"/>
    <lineage>
        <taxon>Bacteria</taxon>
        <taxon>Pseudomonadati</taxon>
        <taxon>Pseudomonadota</taxon>
        <taxon>Betaproteobacteria</taxon>
        <taxon>Burkholderiales</taxon>
        <taxon>Burkholderiaceae</taxon>
        <taxon>Paraburkholderia</taxon>
    </lineage>
</organism>
<dbReference type="GO" id="GO:0005886">
    <property type="term" value="C:plasma membrane"/>
    <property type="evidence" value="ECO:0007669"/>
    <property type="project" value="TreeGrafter"/>
</dbReference>
<protein>
    <recommendedName>
        <fullName evidence="4">Bacterial type II secretion system protein E domain-containing protein</fullName>
    </recommendedName>
</protein>
<dbReference type="PANTHER" id="PTHR30258:SF3">
    <property type="entry name" value="SLL1921 PROTEIN"/>
    <property type="match status" value="1"/>
</dbReference>
<dbReference type="RefSeq" id="WP_175226975.1">
    <property type="nucleotide sequence ID" value="NZ_CADIKH010000011.1"/>
</dbReference>
<dbReference type="Pfam" id="PF00437">
    <property type="entry name" value="T2SSE"/>
    <property type="match status" value="1"/>
</dbReference>
<reference evidence="5 6" key="1">
    <citation type="submission" date="2020-04" db="EMBL/GenBank/DDBJ databases">
        <authorList>
            <person name="De Canck E."/>
        </authorList>
    </citation>
    <scope>NUCLEOTIDE SEQUENCE [LARGE SCALE GENOMIC DNA]</scope>
    <source>
        <strain evidence="5 6">LMG 29542</strain>
    </source>
</reference>
<dbReference type="GO" id="GO:0005524">
    <property type="term" value="F:ATP binding"/>
    <property type="evidence" value="ECO:0007669"/>
    <property type="project" value="UniProtKB-KW"/>
</dbReference>
<proteinExistence type="inferred from homology"/>
<dbReference type="EMBL" id="CADIKH010000011">
    <property type="protein sequence ID" value="CAB3755875.1"/>
    <property type="molecule type" value="Genomic_DNA"/>
</dbReference>
<dbReference type="InterPro" id="IPR001482">
    <property type="entry name" value="T2SS/T4SS_dom"/>
</dbReference>
<evidence type="ECO:0000256" key="2">
    <source>
        <dbReference type="ARBA" id="ARBA00022741"/>
    </source>
</evidence>
<evidence type="ECO:0000313" key="5">
    <source>
        <dbReference type="EMBL" id="CAB3755875.1"/>
    </source>
</evidence>
<keyword evidence="2" id="KW-0547">Nucleotide-binding</keyword>
<evidence type="ECO:0000256" key="1">
    <source>
        <dbReference type="ARBA" id="ARBA00006611"/>
    </source>
</evidence>
<dbReference type="Gene3D" id="3.40.50.300">
    <property type="entry name" value="P-loop containing nucleotide triphosphate hydrolases"/>
    <property type="match status" value="1"/>
</dbReference>
<sequence>MADGVKKINSIEFVDLYLGESFSEISGLDGVQGLVPVPEELMADVASLRATCVHFSKANRAREFSIPVGDVLYRVTMYVGVHETVFALRQPHADVRSPSALGLSDPVLDVLLEKGLRGLVVVGGEMKMGKTSTAGSLFLERVKRYGGLGFGVEDPPELNLEGRHGNGRIVQVWANATNGGYQEQLRIGLRSGAEIIFLGEIRDPDTAAEAARAGLNGHLIFATQHCEDIEGGIERLHSLAVQRMDEAGSVIAKGLAAFVWQTLDSIQPRPGQFGKRLRSKMLVVKDNDSVKTKIREGNFAGLRLDIEHQASASAWVSRKSK</sequence>
<name>A0A6J5DSH5_9BURK</name>
<dbReference type="AlphaFoldDB" id="A0A6J5DSH5"/>
<accession>A0A6J5DSH5</accession>